<sequence length="236" mass="26344">MNKGTLYLIPTTLGPGKLETSLPGEVLTKIDELNCFAVEKVKTARRFLKKVNRDRDIDSTSFFILNKKSSEDDVLEILQELLMGKDVGMLSEAGAPAVADPGSLLVKMAHENKIKVVPFVGPSSILLALMASGLNGQSFTFHGYLPRDEKDRKQKLLELERLSSRHHQTQIFIETPYRNNQMIKSIVETCGPKTHVCVAANITTDQEKIMTKTVSEWKNKTPDFNKQPAVFLIQAS</sequence>
<evidence type="ECO:0000256" key="1">
    <source>
        <dbReference type="ARBA" id="ARBA00022490"/>
    </source>
</evidence>
<evidence type="ECO:0000256" key="2">
    <source>
        <dbReference type="ARBA" id="ARBA00022552"/>
    </source>
</evidence>
<evidence type="ECO:0000313" key="8">
    <source>
        <dbReference type="Proteomes" id="UP000435357"/>
    </source>
</evidence>
<evidence type="ECO:0000256" key="4">
    <source>
        <dbReference type="ARBA" id="ARBA00022679"/>
    </source>
</evidence>
<dbReference type="RefSeq" id="WP_151169975.1">
    <property type="nucleotide sequence ID" value="NZ_WACR01000013.1"/>
</dbReference>
<dbReference type="OrthoDB" id="7061662at2"/>
<protein>
    <submittedName>
        <fullName evidence="7">SAM-dependent methyltransferase</fullName>
    </submittedName>
</protein>
<reference evidence="7 8" key="1">
    <citation type="submission" date="2019-09" db="EMBL/GenBank/DDBJ databases">
        <title>Genomes of Cryomorphaceae.</title>
        <authorList>
            <person name="Bowman J.P."/>
        </authorList>
    </citation>
    <scope>NUCLEOTIDE SEQUENCE [LARGE SCALE GENOMIC DNA]</scope>
    <source>
        <strain evidence="7 8">KCTC 52047</strain>
    </source>
</reference>
<dbReference type="GO" id="GO:0006364">
    <property type="term" value="P:rRNA processing"/>
    <property type="evidence" value="ECO:0007669"/>
    <property type="project" value="UniProtKB-KW"/>
</dbReference>
<dbReference type="Gene3D" id="3.30.950.10">
    <property type="entry name" value="Methyltransferase, Cobalt-precorrin-4 Transmethylase, Domain 2"/>
    <property type="match status" value="1"/>
</dbReference>
<evidence type="ECO:0000313" key="7">
    <source>
        <dbReference type="EMBL" id="KAB1061986.1"/>
    </source>
</evidence>
<evidence type="ECO:0000259" key="6">
    <source>
        <dbReference type="Pfam" id="PF00590"/>
    </source>
</evidence>
<evidence type="ECO:0000256" key="3">
    <source>
        <dbReference type="ARBA" id="ARBA00022603"/>
    </source>
</evidence>
<keyword evidence="5" id="KW-0949">S-adenosyl-L-methionine</keyword>
<proteinExistence type="predicted"/>
<dbReference type="Gene3D" id="3.40.1010.10">
    <property type="entry name" value="Cobalt-precorrin-4 Transmethylase, Domain 1"/>
    <property type="match status" value="1"/>
</dbReference>
<dbReference type="SUPFAM" id="SSF53790">
    <property type="entry name" value="Tetrapyrrole methylase"/>
    <property type="match status" value="1"/>
</dbReference>
<keyword evidence="2" id="KW-0698">rRNA processing</keyword>
<dbReference type="PANTHER" id="PTHR46111:SF2">
    <property type="entry name" value="SAM-DEPENDENT METHYLTRANSFERASE"/>
    <property type="match status" value="1"/>
</dbReference>
<comment type="caution">
    <text evidence="7">The sequence shown here is derived from an EMBL/GenBank/DDBJ whole genome shotgun (WGS) entry which is preliminary data.</text>
</comment>
<dbReference type="CDD" id="cd11649">
    <property type="entry name" value="RsmI_like"/>
    <property type="match status" value="1"/>
</dbReference>
<dbReference type="InterPro" id="IPR008189">
    <property type="entry name" value="rRNA_ssu_MeTfrase_I"/>
</dbReference>
<keyword evidence="8" id="KW-1185">Reference proteome</keyword>
<keyword evidence="3 7" id="KW-0489">Methyltransferase</keyword>
<dbReference type="Proteomes" id="UP000435357">
    <property type="component" value="Unassembled WGS sequence"/>
</dbReference>
<dbReference type="InterPro" id="IPR014776">
    <property type="entry name" value="4pyrrole_Mease_sub2"/>
</dbReference>
<dbReference type="PANTHER" id="PTHR46111">
    <property type="entry name" value="RIBOSOMAL RNA SMALL SUBUNIT METHYLTRANSFERASE I"/>
    <property type="match status" value="1"/>
</dbReference>
<organism evidence="7 8">
    <name type="scientific">Salibacter halophilus</name>
    <dbReference type="NCBI Taxonomy" id="1803916"/>
    <lineage>
        <taxon>Bacteria</taxon>
        <taxon>Pseudomonadati</taxon>
        <taxon>Bacteroidota</taxon>
        <taxon>Flavobacteriia</taxon>
        <taxon>Flavobacteriales</taxon>
        <taxon>Salibacteraceae</taxon>
        <taxon>Salibacter</taxon>
    </lineage>
</organism>
<dbReference type="EMBL" id="WACR01000013">
    <property type="protein sequence ID" value="KAB1061986.1"/>
    <property type="molecule type" value="Genomic_DNA"/>
</dbReference>
<keyword evidence="4 7" id="KW-0808">Transferase</keyword>
<gene>
    <name evidence="7" type="ORF">F3059_12990</name>
</gene>
<dbReference type="InterPro" id="IPR000878">
    <property type="entry name" value="4pyrrol_Mease"/>
</dbReference>
<dbReference type="AlphaFoldDB" id="A0A6N6M1B2"/>
<dbReference type="InterPro" id="IPR035996">
    <property type="entry name" value="4pyrrol_Methylase_sf"/>
</dbReference>
<evidence type="ECO:0000256" key="5">
    <source>
        <dbReference type="ARBA" id="ARBA00022691"/>
    </source>
</evidence>
<dbReference type="PIRSF" id="PIRSF005917">
    <property type="entry name" value="MTase_YraL"/>
    <property type="match status" value="1"/>
</dbReference>
<dbReference type="InterPro" id="IPR014777">
    <property type="entry name" value="4pyrrole_Mease_sub1"/>
</dbReference>
<name>A0A6N6M1B2_9FLAO</name>
<dbReference type="Pfam" id="PF00590">
    <property type="entry name" value="TP_methylase"/>
    <property type="match status" value="1"/>
</dbReference>
<keyword evidence="1" id="KW-0963">Cytoplasm</keyword>
<dbReference type="GO" id="GO:0032259">
    <property type="term" value="P:methylation"/>
    <property type="evidence" value="ECO:0007669"/>
    <property type="project" value="UniProtKB-KW"/>
</dbReference>
<accession>A0A6N6M1B2</accession>
<dbReference type="GO" id="GO:0008168">
    <property type="term" value="F:methyltransferase activity"/>
    <property type="evidence" value="ECO:0007669"/>
    <property type="project" value="UniProtKB-KW"/>
</dbReference>
<feature type="domain" description="Tetrapyrrole methylase" evidence="6">
    <location>
        <begin position="37"/>
        <end position="216"/>
    </location>
</feature>